<name>A0ABW4NMG6_9LACT</name>
<organism evidence="1 2">
    <name type="scientific">Carnobacterium antarcticum</name>
    <dbReference type="NCBI Taxonomy" id="2126436"/>
    <lineage>
        <taxon>Bacteria</taxon>
        <taxon>Bacillati</taxon>
        <taxon>Bacillota</taxon>
        <taxon>Bacilli</taxon>
        <taxon>Lactobacillales</taxon>
        <taxon>Carnobacteriaceae</taxon>
        <taxon>Carnobacterium</taxon>
    </lineage>
</organism>
<sequence length="108" mass="12495">MISLEQLISYKDDSHDIFGNSYFYVISDAENNLISKLNGKDRVAQLLSNHDNEAKALFYYQLRELSGSNEMKFEVENCFRDIEGFDLSNIDESRLKIIKSNVEKPSSF</sequence>
<proteinExistence type="predicted"/>
<reference evidence="2" key="1">
    <citation type="journal article" date="2019" name="Int. J. Syst. Evol. Microbiol.">
        <title>The Global Catalogue of Microorganisms (GCM) 10K type strain sequencing project: providing services to taxonomists for standard genome sequencing and annotation.</title>
        <authorList>
            <consortium name="The Broad Institute Genomics Platform"/>
            <consortium name="The Broad Institute Genome Sequencing Center for Infectious Disease"/>
            <person name="Wu L."/>
            <person name="Ma J."/>
        </authorList>
    </citation>
    <scope>NUCLEOTIDE SEQUENCE [LARGE SCALE GENOMIC DNA]</scope>
    <source>
        <strain evidence="2">KCTC 42143</strain>
    </source>
</reference>
<accession>A0ABW4NMG6</accession>
<dbReference type="RefSeq" id="WP_058918213.1">
    <property type="nucleotide sequence ID" value="NZ_JBHSQC010000025.1"/>
</dbReference>
<dbReference type="Proteomes" id="UP001597285">
    <property type="component" value="Unassembled WGS sequence"/>
</dbReference>
<evidence type="ECO:0000313" key="1">
    <source>
        <dbReference type="EMBL" id="MFD1799608.1"/>
    </source>
</evidence>
<evidence type="ECO:0000313" key="2">
    <source>
        <dbReference type="Proteomes" id="UP001597285"/>
    </source>
</evidence>
<dbReference type="EMBL" id="JBHUFF010000013">
    <property type="protein sequence ID" value="MFD1799608.1"/>
    <property type="molecule type" value="Genomic_DNA"/>
</dbReference>
<keyword evidence="2" id="KW-1185">Reference proteome</keyword>
<protein>
    <submittedName>
        <fullName evidence="1">Uncharacterized protein</fullName>
    </submittedName>
</protein>
<gene>
    <name evidence="1" type="ORF">ACFSBK_07055</name>
</gene>
<comment type="caution">
    <text evidence="1">The sequence shown here is derived from an EMBL/GenBank/DDBJ whole genome shotgun (WGS) entry which is preliminary data.</text>
</comment>